<evidence type="ECO:0000256" key="7">
    <source>
        <dbReference type="ARBA" id="ARBA00022967"/>
    </source>
</evidence>
<keyword evidence="5" id="KW-0547">Nucleotide-binding</keyword>
<feature type="domain" description="ABC transporter" evidence="9">
    <location>
        <begin position="7"/>
        <end position="241"/>
    </location>
</feature>
<dbReference type="GO" id="GO:0016887">
    <property type="term" value="F:ATP hydrolysis activity"/>
    <property type="evidence" value="ECO:0007669"/>
    <property type="project" value="InterPro"/>
</dbReference>
<dbReference type="EMBL" id="SLUI01000005">
    <property type="protein sequence ID" value="TCL37837.1"/>
    <property type="molecule type" value="Genomic_DNA"/>
</dbReference>
<dbReference type="GO" id="GO:0005524">
    <property type="term" value="F:ATP binding"/>
    <property type="evidence" value="ECO:0007669"/>
    <property type="project" value="UniProtKB-KW"/>
</dbReference>
<dbReference type="FunFam" id="3.40.50.300:FF:000127">
    <property type="entry name" value="Ribose import ATP-binding protein RbsA"/>
    <property type="match status" value="1"/>
</dbReference>
<evidence type="ECO:0000313" key="10">
    <source>
        <dbReference type="EMBL" id="TCL37837.1"/>
    </source>
</evidence>
<dbReference type="Gene3D" id="3.40.50.300">
    <property type="entry name" value="P-loop containing nucleotide triphosphate hydrolases"/>
    <property type="match status" value="2"/>
</dbReference>
<evidence type="ECO:0000256" key="5">
    <source>
        <dbReference type="ARBA" id="ARBA00022741"/>
    </source>
</evidence>
<dbReference type="InterPro" id="IPR017871">
    <property type="entry name" value="ABC_transporter-like_CS"/>
</dbReference>
<dbReference type="SUPFAM" id="SSF52540">
    <property type="entry name" value="P-loop containing nucleoside triphosphate hydrolases"/>
    <property type="match status" value="2"/>
</dbReference>
<dbReference type="Proteomes" id="UP000295063">
    <property type="component" value="Unassembled WGS sequence"/>
</dbReference>
<dbReference type="PROSITE" id="PS50893">
    <property type="entry name" value="ABC_TRANSPORTER_2"/>
    <property type="match status" value="2"/>
</dbReference>
<proteinExistence type="predicted"/>
<feature type="domain" description="ABC transporter" evidence="9">
    <location>
        <begin position="258"/>
        <end position="498"/>
    </location>
</feature>
<evidence type="ECO:0000256" key="8">
    <source>
        <dbReference type="ARBA" id="ARBA00023136"/>
    </source>
</evidence>
<reference evidence="10 11" key="1">
    <citation type="submission" date="2019-03" db="EMBL/GenBank/DDBJ databases">
        <title>Genomic Encyclopedia of Type Strains, Phase IV (KMG-IV): sequencing the most valuable type-strain genomes for metagenomic binning, comparative biology and taxonomic classification.</title>
        <authorList>
            <person name="Goeker M."/>
        </authorList>
    </citation>
    <scope>NUCLEOTIDE SEQUENCE [LARGE SCALE GENOMIC DNA]</scope>
    <source>
        <strain evidence="10 11">DSM 15969</strain>
    </source>
</reference>
<dbReference type="AlphaFoldDB" id="A0A4R1Q765"/>
<dbReference type="OrthoDB" id="9771863at2"/>
<evidence type="ECO:0000313" key="11">
    <source>
        <dbReference type="Proteomes" id="UP000295063"/>
    </source>
</evidence>
<keyword evidence="6 10" id="KW-0067">ATP-binding</keyword>
<dbReference type="CDD" id="cd03215">
    <property type="entry name" value="ABC_Carb_Monos_II"/>
    <property type="match status" value="1"/>
</dbReference>
<dbReference type="PANTHER" id="PTHR43790:SF4">
    <property type="entry name" value="GUANOSINE IMPORT ATP-BINDING PROTEIN NUPO"/>
    <property type="match status" value="1"/>
</dbReference>
<keyword evidence="11" id="KW-1185">Reference proteome</keyword>
<dbReference type="RefSeq" id="WP_132079029.1">
    <property type="nucleotide sequence ID" value="NZ_SLUI01000005.1"/>
</dbReference>
<protein>
    <submittedName>
        <fullName evidence="10">Simple sugar transport system ATP-binding protein</fullName>
    </submittedName>
</protein>
<dbReference type="GO" id="GO:0005886">
    <property type="term" value="C:plasma membrane"/>
    <property type="evidence" value="ECO:0007669"/>
    <property type="project" value="UniProtKB-SubCell"/>
</dbReference>
<gene>
    <name evidence="10" type="ORF">EV210_105277</name>
</gene>
<dbReference type="PANTHER" id="PTHR43790">
    <property type="entry name" value="CARBOHYDRATE TRANSPORT ATP-BINDING PROTEIN MG119-RELATED"/>
    <property type="match status" value="1"/>
</dbReference>
<dbReference type="InterPro" id="IPR027417">
    <property type="entry name" value="P-loop_NTPase"/>
</dbReference>
<evidence type="ECO:0000256" key="1">
    <source>
        <dbReference type="ARBA" id="ARBA00004202"/>
    </source>
</evidence>
<name>A0A4R1Q765_9FIRM</name>
<keyword evidence="2" id="KW-0813">Transport</keyword>
<evidence type="ECO:0000256" key="2">
    <source>
        <dbReference type="ARBA" id="ARBA00022448"/>
    </source>
</evidence>
<organism evidence="10 11">
    <name type="scientific">Anaerospora hongkongensis</name>
    <dbReference type="NCBI Taxonomy" id="244830"/>
    <lineage>
        <taxon>Bacteria</taxon>
        <taxon>Bacillati</taxon>
        <taxon>Bacillota</taxon>
        <taxon>Negativicutes</taxon>
        <taxon>Selenomonadales</taxon>
        <taxon>Sporomusaceae</taxon>
        <taxon>Anaerospora</taxon>
    </lineage>
</organism>
<keyword evidence="3" id="KW-1003">Cell membrane</keyword>
<sequence length="505" mass="54811">MSAIPMVQMINVTKRFPGVVANDHVSLTIEAGQIHGLLGENGAGKSTLMSILTGLYRPDEGEIYIKGQQVEMLSPKAAVVQGIGMVHQHFKLVKSFTVAENIILGMQDMGLLYDQRKIEAQIEQFCNQYGMCIDPAAKVWQLTLGEQQRVEIIKALFRGAEILILDEPTAVLTPQEAKDLYKTLRLMAEQGKAVIVISHKLSEVLEGTDKISVLRGGKPAGSTKTELASEEELTRWMVGRNVPKQLDRTGTEPGAVVLELDNISCLNNRGQIAVRHASLCIRAGEIVGIAGVAGNGQTELAEVVAGLRPVEGGQKYVAGENHTISSARDMIRAGVSYVPEDRLGTGLVPGLNAIDNYILKGYDQKGWLINWQLALQKTQAAIDAFDIKMANIFNPVKMMSGGNLQKLLLAREIHADPRLLVVVYPMRGLDVGAMAAVRELLLAQREAGKAILLISEELDELFALSDVIAVLHRGEIMGIVHPQATTVAEVGAMMAGKRMLNQHAV</sequence>
<comment type="subcellular location">
    <subcellularLocation>
        <location evidence="1">Cell membrane</location>
        <topology evidence="1">Peripheral membrane protein</topology>
    </subcellularLocation>
</comment>
<dbReference type="SMART" id="SM00382">
    <property type="entry name" value="AAA"/>
    <property type="match status" value="2"/>
</dbReference>
<keyword evidence="4" id="KW-0677">Repeat</keyword>
<keyword evidence="8" id="KW-0472">Membrane</keyword>
<keyword evidence="7" id="KW-1278">Translocase</keyword>
<evidence type="ECO:0000256" key="4">
    <source>
        <dbReference type="ARBA" id="ARBA00022737"/>
    </source>
</evidence>
<comment type="caution">
    <text evidence="10">The sequence shown here is derived from an EMBL/GenBank/DDBJ whole genome shotgun (WGS) entry which is preliminary data.</text>
</comment>
<dbReference type="InterPro" id="IPR003593">
    <property type="entry name" value="AAA+_ATPase"/>
</dbReference>
<dbReference type="InterPro" id="IPR003439">
    <property type="entry name" value="ABC_transporter-like_ATP-bd"/>
</dbReference>
<dbReference type="CDD" id="cd03216">
    <property type="entry name" value="ABC_Carb_Monos_I"/>
    <property type="match status" value="1"/>
</dbReference>
<evidence type="ECO:0000259" key="9">
    <source>
        <dbReference type="PROSITE" id="PS50893"/>
    </source>
</evidence>
<keyword evidence="10" id="KW-0762">Sugar transport</keyword>
<dbReference type="Pfam" id="PF00005">
    <property type="entry name" value="ABC_tran"/>
    <property type="match status" value="2"/>
</dbReference>
<dbReference type="PROSITE" id="PS00211">
    <property type="entry name" value="ABC_TRANSPORTER_1"/>
    <property type="match status" value="1"/>
</dbReference>
<accession>A0A4R1Q765</accession>
<evidence type="ECO:0000256" key="3">
    <source>
        <dbReference type="ARBA" id="ARBA00022475"/>
    </source>
</evidence>
<evidence type="ECO:0000256" key="6">
    <source>
        <dbReference type="ARBA" id="ARBA00022840"/>
    </source>
</evidence>
<dbReference type="InterPro" id="IPR050107">
    <property type="entry name" value="ABC_carbohydrate_import_ATPase"/>
</dbReference>